<reference evidence="1 2" key="1">
    <citation type="journal article" date="2015" name="Nature">
        <title>rRNA introns, odd ribosomes, and small enigmatic genomes across a large radiation of phyla.</title>
        <authorList>
            <person name="Brown C.T."/>
            <person name="Hug L.A."/>
            <person name="Thomas B.C."/>
            <person name="Sharon I."/>
            <person name="Castelle C.J."/>
            <person name="Singh A."/>
            <person name="Wilkins M.J."/>
            <person name="Williams K.H."/>
            <person name="Banfield J.F."/>
        </authorList>
    </citation>
    <scope>NUCLEOTIDE SEQUENCE [LARGE SCALE GENOMIC DNA]</scope>
</reference>
<feature type="non-terminal residue" evidence="1">
    <location>
        <position position="1"/>
    </location>
</feature>
<evidence type="ECO:0000313" key="2">
    <source>
        <dbReference type="Proteomes" id="UP000034539"/>
    </source>
</evidence>
<proteinExistence type="predicted"/>
<organism evidence="1 2">
    <name type="scientific">Candidatus Gottesmanbacteria bacterium GW2011_GWC2_39_8</name>
    <dbReference type="NCBI Taxonomy" id="1618450"/>
    <lineage>
        <taxon>Bacteria</taxon>
        <taxon>Candidatus Gottesmaniibacteriota</taxon>
    </lineage>
</organism>
<dbReference type="AlphaFoldDB" id="A0A0G0PVM5"/>
<name>A0A0G0PVM5_9BACT</name>
<sequence>KMEKLKCKKPSKISDEILQGKEFLIFNF</sequence>
<dbReference type="EMBL" id="LBXN01000055">
    <property type="protein sequence ID" value="KKR31983.1"/>
    <property type="molecule type" value="Genomic_DNA"/>
</dbReference>
<accession>A0A0G0PVM5</accession>
<evidence type="ECO:0000313" key="1">
    <source>
        <dbReference type="EMBL" id="KKR31983.1"/>
    </source>
</evidence>
<dbReference type="Proteomes" id="UP000034539">
    <property type="component" value="Unassembled WGS sequence"/>
</dbReference>
<comment type="caution">
    <text evidence="1">The sequence shown here is derived from an EMBL/GenBank/DDBJ whole genome shotgun (WGS) entry which is preliminary data.</text>
</comment>
<protein>
    <submittedName>
        <fullName evidence="1">Uncharacterized protein</fullName>
    </submittedName>
</protein>
<gene>
    <name evidence="1" type="ORF">UT63_C0055G0001</name>
</gene>